<accession>Q6MPH7</accession>
<dbReference type="AlphaFoldDB" id="Q6MPH7"/>
<proteinExistence type="predicted"/>
<dbReference type="EMBL" id="BX842648">
    <property type="protein sequence ID" value="CAE78821.1"/>
    <property type="molecule type" value="Genomic_DNA"/>
</dbReference>
<sequence length="35" mass="4169">MKEIEPLCLIQKRKTPPKMMGFQKALCFRSQNLIF</sequence>
<evidence type="ECO:0000313" key="1">
    <source>
        <dbReference type="EMBL" id="CAE78821.1"/>
    </source>
</evidence>
<keyword evidence="2" id="KW-1185">Reference proteome</keyword>
<gene>
    <name evidence="1" type="ordered locus">Bd0877</name>
</gene>
<protein>
    <submittedName>
        <fullName evidence="1">Uncharacterized protein</fullName>
    </submittedName>
</protein>
<name>Q6MPH7_BDEBA</name>
<organism evidence="1 2">
    <name type="scientific">Bdellovibrio bacteriovorus (strain ATCC 15356 / DSM 50701 / NCIMB 9529 / HD100)</name>
    <dbReference type="NCBI Taxonomy" id="264462"/>
    <lineage>
        <taxon>Bacteria</taxon>
        <taxon>Pseudomonadati</taxon>
        <taxon>Bdellovibrionota</taxon>
        <taxon>Bdellovibrionia</taxon>
        <taxon>Bdellovibrionales</taxon>
        <taxon>Pseudobdellovibrionaceae</taxon>
        <taxon>Bdellovibrio</taxon>
    </lineage>
</organism>
<evidence type="ECO:0000313" key="2">
    <source>
        <dbReference type="Proteomes" id="UP000008080"/>
    </source>
</evidence>
<dbReference type="STRING" id="264462.Bd0877"/>
<dbReference type="Proteomes" id="UP000008080">
    <property type="component" value="Chromosome"/>
</dbReference>
<dbReference type="HOGENOM" id="CLU_3363502_0_0_7"/>
<reference evidence="1 2" key="1">
    <citation type="journal article" date="2004" name="Science">
        <title>A predator unmasked: life cycle of Bdellovibrio bacteriovorus from a genomic perspective.</title>
        <authorList>
            <person name="Rendulic S."/>
            <person name="Jagtap P."/>
            <person name="Rosinus A."/>
            <person name="Eppinger M."/>
            <person name="Baar C."/>
            <person name="Lanz C."/>
            <person name="Keller H."/>
            <person name="Lambert C."/>
            <person name="Evans K.J."/>
            <person name="Goesmann A."/>
            <person name="Meyer F."/>
            <person name="Sockett R.E."/>
            <person name="Schuster S.C."/>
        </authorList>
    </citation>
    <scope>NUCLEOTIDE SEQUENCE [LARGE SCALE GENOMIC DNA]</scope>
    <source>
        <strain evidence="2">ATCC 15356 / DSM 50701 / NCIMB 9529 / HD100</strain>
    </source>
</reference>
<dbReference type="KEGG" id="bba:Bd0877"/>